<dbReference type="AlphaFoldDB" id="A0A1I3PUF7"/>
<dbReference type="Gene3D" id="3.90.226.10">
    <property type="entry name" value="2-enoyl-CoA Hydratase, Chain A, domain 1"/>
    <property type="match status" value="1"/>
</dbReference>
<feature type="signal peptide" evidence="6">
    <location>
        <begin position="1"/>
        <end position="30"/>
    </location>
</feature>
<evidence type="ECO:0000313" key="8">
    <source>
        <dbReference type="EMBL" id="SFJ25454.1"/>
    </source>
</evidence>
<dbReference type="STRING" id="1576369.SAMN05421753_11750"/>
<gene>
    <name evidence="8" type="ORF">SAMN05421753_11750</name>
</gene>
<keyword evidence="6" id="KW-0732">Signal</keyword>
<dbReference type="SMART" id="SM00245">
    <property type="entry name" value="TSPc"/>
    <property type="match status" value="1"/>
</dbReference>
<dbReference type="NCBIfam" id="TIGR00225">
    <property type="entry name" value="prc"/>
    <property type="match status" value="1"/>
</dbReference>
<evidence type="ECO:0000256" key="6">
    <source>
        <dbReference type="SAM" id="SignalP"/>
    </source>
</evidence>
<evidence type="ECO:0000256" key="1">
    <source>
        <dbReference type="ARBA" id="ARBA00009179"/>
    </source>
</evidence>
<keyword evidence="9" id="KW-1185">Reference proteome</keyword>
<dbReference type="GO" id="GO:0004175">
    <property type="term" value="F:endopeptidase activity"/>
    <property type="evidence" value="ECO:0007669"/>
    <property type="project" value="TreeGrafter"/>
</dbReference>
<evidence type="ECO:0000256" key="2">
    <source>
        <dbReference type="ARBA" id="ARBA00022670"/>
    </source>
</evidence>
<proteinExistence type="inferred from homology"/>
<evidence type="ECO:0000259" key="7">
    <source>
        <dbReference type="PROSITE" id="PS50106"/>
    </source>
</evidence>
<dbReference type="Gene3D" id="2.30.42.10">
    <property type="match status" value="1"/>
</dbReference>
<dbReference type="GO" id="GO:0008236">
    <property type="term" value="F:serine-type peptidase activity"/>
    <property type="evidence" value="ECO:0007669"/>
    <property type="project" value="UniProtKB-KW"/>
</dbReference>
<keyword evidence="2 5" id="KW-0645">Protease</keyword>
<feature type="domain" description="PDZ" evidence="7">
    <location>
        <begin position="246"/>
        <end position="315"/>
    </location>
</feature>
<dbReference type="EMBL" id="FOQD01000017">
    <property type="protein sequence ID" value="SFJ25454.1"/>
    <property type="molecule type" value="Genomic_DNA"/>
</dbReference>
<evidence type="ECO:0000313" key="9">
    <source>
        <dbReference type="Proteomes" id="UP000199518"/>
    </source>
</evidence>
<dbReference type="InterPro" id="IPR001478">
    <property type="entry name" value="PDZ"/>
</dbReference>
<evidence type="ECO:0000256" key="5">
    <source>
        <dbReference type="RuleBase" id="RU004404"/>
    </source>
</evidence>
<keyword evidence="3 5" id="KW-0378">Hydrolase</keyword>
<accession>A0A1I3PUF7</accession>
<evidence type="ECO:0000256" key="4">
    <source>
        <dbReference type="ARBA" id="ARBA00022825"/>
    </source>
</evidence>
<comment type="similarity">
    <text evidence="1 5">Belongs to the peptidase S41A family.</text>
</comment>
<dbReference type="InterPro" id="IPR036034">
    <property type="entry name" value="PDZ_sf"/>
</dbReference>
<dbReference type="RefSeq" id="WP_175517680.1">
    <property type="nucleotide sequence ID" value="NZ_FOQD01000017.1"/>
</dbReference>
<dbReference type="SMART" id="SM00228">
    <property type="entry name" value="PDZ"/>
    <property type="match status" value="1"/>
</dbReference>
<dbReference type="GO" id="GO:0007165">
    <property type="term" value="P:signal transduction"/>
    <property type="evidence" value="ECO:0007669"/>
    <property type="project" value="TreeGrafter"/>
</dbReference>
<dbReference type="InterPro" id="IPR041489">
    <property type="entry name" value="PDZ_6"/>
</dbReference>
<dbReference type="InterPro" id="IPR029045">
    <property type="entry name" value="ClpP/crotonase-like_dom_sf"/>
</dbReference>
<dbReference type="Pfam" id="PF03572">
    <property type="entry name" value="Peptidase_S41"/>
    <property type="match status" value="1"/>
</dbReference>
<dbReference type="CDD" id="cd06782">
    <property type="entry name" value="cpPDZ_CPP-like"/>
    <property type="match status" value="1"/>
</dbReference>
<dbReference type="GO" id="GO:0030288">
    <property type="term" value="C:outer membrane-bounded periplasmic space"/>
    <property type="evidence" value="ECO:0007669"/>
    <property type="project" value="TreeGrafter"/>
</dbReference>
<sequence length="600" mass="63679">MKTKSSTTLNHAFQVALTIMLLAISGFAAATEPTAPAAVTTSANKQIVEHDQIIPAGYEQHSLSDDGIPLAREDVIPVKTAISSGTSSPADESQLKISSRATDSKMRGYLARTSLQQLLTVYREANQMIDTRHVNPPSYEVRTQNAVQVVTMALNNQEFLRANNVNPQPQAIQSVQQQLQQLVLAQPARDMNQAIGLMQTTAEVVSRGTGIRREAVALEFMNGTLDSLDKYSAFMPEAAGSVPGAMLDLVQTAGLEENIVGVGVELKGHAQGVEIVGVVDNSPAAELGLQAGDVIVAIGQQNMGGKTLNDVADNLAGQSGSSVTVDILRNGQKFRGTMVRRKVYVSSVSGTKMIDQATGTGYIRLKQFSDSSATDLEKALFTLHNQGMKNLVLDLRGNPGGLLDVCVTISDMFLPSGTIVSTRGRNASDNTQETATLPKTWAVPLVVLVDDNSASASEIFAAAVQENQRGIVVGRTSYGKGTVQTHFPMTSTQAILKLTTAKFYSPKGREMAGAGVTPDVPVAVETSTYRGTDNDADVQTAMQLISRGAPSQLLAGNLNRGSLNVGQNGNLNVNILPSPTVNFPANYPQANQVPAGLKEY</sequence>
<dbReference type="SUPFAM" id="SSF50156">
    <property type="entry name" value="PDZ domain-like"/>
    <property type="match status" value="1"/>
</dbReference>
<keyword evidence="4 5" id="KW-0720">Serine protease</keyword>
<evidence type="ECO:0000256" key="3">
    <source>
        <dbReference type="ARBA" id="ARBA00022801"/>
    </source>
</evidence>
<dbReference type="PANTHER" id="PTHR32060">
    <property type="entry name" value="TAIL-SPECIFIC PROTEASE"/>
    <property type="match status" value="1"/>
</dbReference>
<dbReference type="PANTHER" id="PTHR32060:SF30">
    <property type="entry name" value="CARBOXY-TERMINAL PROCESSING PROTEASE CTPA"/>
    <property type="match status" value="1"/>
</dbReference>
<dbReference type="Pfam" id="PF17820">
    <property type="entry name" value="PDZ_6"/>
    <property type="match status" value="1"/>
</dbReference>
<reference evidence="9" key="1">
    <citation type="submission" date="2016-10" db="EMBL/GenBank/DDBJ databases">
        <authorList>
            <person name="Varghese N."/>
            <person name="Submissions S."/>
        </authorList>
    </citation>
    <scope>NUCLEOTIDE SEQUENCE [LARGE SCALE GENOMIC DNA]</scope>
    <source>
        <strain evidence="9">DSM 26348</strain>
    </source>
</reference>
<feature type="chain" id="PRO_5011595305" evidence="6">
    <location>
        <begin position="31"/>
        <end position="600"/>
    </location>
</feature>
<organism evidence="8 9">
    <name type="scientific">Planctomicrobium piriforme</name>
    <dbReference type="NCBI Taxonomy" id="1576369"/>
    <lineage>
        <taxon>Bacteria</taxon>
        <taxon>Pseudomonadati</taxon>
        <taxon>Planctomycetota</taxon>
        <taxon>Planctomycetia</taxon>
        <taxon>Planctomycetales</taxon>
        <taxon>Planctomycetaceae</taxon>
        <taxon>Planctomicrobium</taxon>
    </lineage>
</organism>
<dbReference type="CDD" id="cd07560">
    <property type="entry name" value="Peptidase_S41_CPP"/>
    <property type="match status" value="1"/>
</dbReference>
<dbReference type="GO" id="GO:0006508">
    <property type="term" value="P:proteolysis"/>
    <property type="evidence" value="ECO:0007669"/>
    <property type="project" value="UniProtKB-KW"/>
</dbReference>
<dbReference type="SUPFAM" id="SSF52096">
    <property type="entry name" value="ClpP/crotonase"/>
    <property type="match status" value="1"/>
</dbReference>
<protein>
    <submittedName>
        <fullName evidence="8">Carboxyl-terminal processing protease</fullName>
    </submittedName>
</protein>
<dbReference type="InterPro" id="IPR004447">
    <property type="entry name" value="Peptidase_S41A"/>
</dbReference>
<dbReference type="PROSITE" id="PS50106">
    <property type="entry name" value="PDZ"/>
    <property type="match status" value="1"/>
</dbReference>
<name>A0A1I3PUF7_9PLAN</name>
<dbReference type="Proteomes" id="UP000199518">
    <property type="component" value="Unassembled WGS sequence"/>
</dbReference>
<dbReference type="InterPro" id="IPR005151">
    <property type="entry name" value="Tail-specific_protease"/>
</dbReference>